<evidence type="ECO:0000313" key="2">
    <source>
        <dbReference type="EMBL" id="CCQ43525.1"/>
    </source>
</evidence>
<keyword evidence="1" id="KW-0812">Transmembrane</keyword>
<evidence type="ECO:0000256" key="1">
    <source>
        <dbReference type="SAM" id="Phobius"/>
    </source>
</evidence>
<dbReference type="EMBL" id="HF584028">
    <property type="protein sequence ID" value="CCQ43525.1"/>
    <property type="molecule type" value="Genomic_DNA"/>
</dbReference>
<gene>
    <name evidence="2" type="primary">UBR5</name>
</gene>
<keyword evidence="1" id="KW-0472">Membrane</keyword>
<feature type="transmembrane region" description="Helical" evidence="1">
    <location>
        <begin position="12"/>
        <end position="32"/>
    </location>
</feature>
<keyword evidence="1" id="KW-1133">Transmembrane helix</keyword>
<name>L8E894_HUMAN</name>
<protein>
    <submittedName>
        <fullName evidence="2">Alternative protein UBR5</fullName>
    </submittedName>
</protein>
<feature type="transmembrane region" description="Helical" evidence="1">
    <location>
        <begin position="38"/>
        <end position="59"/>
    </location>
</feature>
<sequence>MMKMEMMGMIQPANLICLERILCLSLMPTFILPTQVSLLMQMPCFLKTLAILVTLLFVVHHFPG</sequence>
<reference evidence="2" key="1">
    <citation type="journal article" date="2013" name="PLoS ONE">
        <title>Direct detection of alternative open reading frames translation products in human significantly expands the proteome.</title>
        <authorList>
            <person name="Vanderperre B."/>
            <person name="Lucier J.-F."/>
            <person name="Motard J."/>
            <person name="Tremblay G."/>
            <person name="Vanderperre S."/>
            <person name="Wisztorski M."/>
            <person name="Salzet M."/>
            <person name="Boisvert F.-M."/>
            <person name="Roucou X."/>
        </authorList>
    </citation>
    <scope>NUCLEOTIDE SEQUENCE</scope>
</reference>
<dbReference type="AlphaFoldDB" id="L8E894"/>
<accession>L8E894</accession>
<proteinExistence type="predicted"/>
<dbReference type="OrthoDB" id="298098at2759"/>
<dbReference type="ChiTaRS" id="UBR5">
    <property type="organism name" value="human"/>
</dbReference>
<organism evidence="2">
    <name type="scientific">Homo sapiens</name>
    <name type="common">Human</name>
    <dbReference type="NCBI Taxonomy" id="9606"/>
    <lineage>
        <taxon>Eukaryota</taxon>
        <taxon>Metazoa</taxon>
        <taxon>Chordata</taxon>
        <taxon>Craniata</taxon>
        <taxon>Vertebrata</taxon>
        <taxon>Euteleostomi</taxon>
        <taxon>Mammalia</taxon>
        <taxon>Eutheria</taxon>
        <taxon>Euarchontoglires</taxon>
        <taxon>Primates</taxon>
        <taxon>Haplorrhini</taxon>
        <taxon>Catarrhini</taxon>
        <taxon>Hominidae</taxon>
        <taxon>Homo</taxon>
    </lineage>
</organism>